<reference evidence="1" key="1">
    <citation type="submission" date="2017-08" db="EMBL/GenBank/DDBJ databases">
        <title>Assembly of the North American Bullfrog Genome.</title>
        <authorList>
            <person name="Warren R.L."/>
            <person name="Vandervalk B.P."/>
            <person name="Kucuk E."/>
            <person name="Birol I."/>
            <person name="Helbing C."/>
            <person name="Pandoh P."/>
            <person name="Behsaz B."/>
            <person name="Mohamadi H."/>
            <person name="Chu J."/>
            <person name="Jackman S."/>
            <person name="Hammond S.A."/>
            <person name="Veldhoen N."/>
            <person name="Kirk H."/>
            <person name="Zhao Y."/>
            <person name="Coope R."/>
            <person name="Pleasance S."/>
            <person name="Moore R."/>
            <person name="Holt R."/>
        </authorList>
    </citation>
    <scope>NUCLEOTIDE SEQUENCE</scope>
    <source>
        <strain evidence="1">Bruno</strain>
        <tissue evidence="1">Liver</tissue>
    </source>
</reference>
<organism evidence="1">
    <name type="scientific">Aquarana catesbeiana</name>
    <name type="common">American bullfrog</name>
    <name type="synonym">Rana catesbeiana</name>
    <dbReference type="NCBI Taxonomy" id="8400"/>
    <lineage>
        <taxon>Eukaryota</taxon>
        <taxon>Metazoa</taxon>
        <taxon>Chordata</taxon>
        <taxon>Craniata</taxon>
        <taxon>Vertebrata</taxon>
        <taxon>Euteleostomi</taxon>
        <taxon>Amphibia</taxon>
        <taxon>Batrachia</taxon>
        <taxon>Anura</taxon>
        <taxon>Neobatrachia</taxon>
        <taxon>Ranoidea</taxon>
        <taxon>Ranidae</taxon>
        <taxon>Aquarana</taxon>
    </lineage>
</organism>
<accession>A0A2G9RUQ0</accession>
<name>A0A2G9RUQ0_AQUCT</name>
<dbReference type="AlphaFoldDB" id="A0A2G9RUQ0"/>
<protein>
    <submittedName>
        <fullName evidence="1">Uncharacterized protein</fullName>
    </submittedName>
</protein>
<dbReference type="EMBL" id="KV930499">
    <property type="protein sequence ID" value="PIO30941.1"/>
    <property type="molecule type" value="Genomic_DNA"/>
</dbReference>
<evidence type="ECO:0000313" key="1">
    <source>
        <dbReference type="EMBL" id="PIO30941.1"/>
    </source>
</evidence>
<sequence length="169" mass="18387">MTYLPSAATGGAVYWYFVLLNYVKDEDLAGCSTACASLLTAVSRQLQDRLTPMEALLQTRYGLYSSPFDPVLFDLEVSGSSCKNVYNSSSSIQSDEIDLSDVLLGNGKVNSCTAAEGSFTSLTGLLEVEPLHFTCVSTSDGTRIERDDASTFTGIYNFFLLLLTSLLFY</sequence>
<proteinExistence type="predicted"/>
<gene>
    <name evidence="1" type="ORF">AB205_0038740</name>
</gene>
<dbReference type="OrthoDB" id="47801at2759"/>